<name>A0AAJ0F4U4_9PEZI</name>
<dbReference type="GO" id="GO:0042134">
    <property type="term" value="F:rRNA primary transcript binding"/>
    <property type="evidence" value="ECO:0007669"/>
    <property type="project" value="InterPro"/>
</dbReference>
<evidence type="ECO:0000313" key="3">
    <source>
        <dbReference type="EMBL" id="KAK1750703.1"/>
    </source>
</evidence>
<dbReference type="GO" id="GO:0000172">
    <property type="term" value="C:ribonuclease MRP complex"/>
    <property type="evidence" value="ECO:0007669"/>
    <property type="project" value="InterPro"/>
</dbReference>
<dbReference type="CDD" id="cd22573">
    <property type="entry name" value="RMP1_RBD"/>
    <property type="match status" value="1"/>
</dbReference>
<dbReference type="Pfam" id="PF20945">
    <property type="entry name" value="RMP1"/>
    <property type="match status" value="1"/>
</dbReference>
<organism evidence="3 4">
    <name type="scientific">Echria macrotheca</name>
    <dbReference type="NCBI Taxonomy" id="438768"/>
    <lineage>
        <taxon>Eukaryota</taxon>
        <taxon>Fungi</taxon>
        <taxon>Dikarya</taxon>
        <taxon>Ascomycota</taxon>
        <taxon>Pezizomycotina</taxon>
        <taxon>Sordariomycetes</taxon>
        <taxon>Sordariomycetidae</taxon>
        <taxon>Sordariales</taxon>
        <taxon>Schizotheciaceae</taxon>
        <taxon>Echria</taxon>
    </lineage>
</organism>
<dbReference type="InterPro" id="IPR047205">
    <property type="entry name" value="RMP1"/>
</dbReference>
<feature type="compositionally biased region" description="Low complexity" evidence="1">
    <location>
        <begin position="343"/>
        <end position="361"/>
    </location>
</feature>
<protein>
    <recommendedName>
        <fullName evidence="2">RNase MRP protein 1 RNA binding domain-containing protein</fullName>
    </recommendedName>
</protein>
<dbReference type="Proteomes" id="UP001239445">
    <property type="component" value="Unassembled WGS sequence"/>
</dbReference>
<feature type="compositionally biased region" description="Polar residues" evidence="1">
    <location>
        <begin position="165"/>
        <end position="175"/>
    </location>
</feature>
<dbReference type="PANTHER" id="PTHR37792:SF1">
    <property type="entry name" value="RIBONUCLEASE MRP PROTEIN SUBUNIT RMP1"/>
    <property type="match status" value="1"/>
</dbReference>
<dbReference type="EMBL" id="MU839845">
    <property type="protein sequence ID" value="KAK1750703.1"/>
    <property type="molecule type" value="Genomic_DNA"/>
</dbReference>
<reference evidence="3" key="1">
    <citation type="submission" date="2023-06" db="EMBL/GenBank/DDBJ databases">
        <title>Genome-scale phylogeny and comparative genomics of the fungal order Sordariales.</title>
        <authorList>
            <consortium name="Lawrence Berkeley National Laboratory"/>
            <person name="Hensen N."/>
            <person name="Bonometti L."/>
            <person name="Westerberg I."/>
            <person name="Brannstrom I.O."/>
            <person name="Guillou S."/>
            <person name="Cros-Aarteil S."/>
            <person name="Calhoun S."/>
            <person name="Haridas S."/>
            <person name="Kuo A."/>
            <person name="Mondo S."/>
            <person name="Pangilinan J."/>
            <person name="Riley R."/>
            <person name="Labutti K."/>
            <person name="Andreopoulos B."/>
            <person name="Lipzen A."/>
            <person name="Chen C."/>
            <person name="Yanf M."/>
            <person name="Daum C."/>
            <person name="Ng V."/>
            <person name="Clum A."/>
            <person name="Steindorff A."/>
            <person name="Ohm R."/>
            <person name="Martin F."/>
            <person name="Silar P."/>
            <person name="Natvig D."/>
            <person name="Lalanne C."/>
            <person name="Gautier V."/>
            <person name="Ament-Velasquez S.L."/>
            <person name="Kruys A."/>
            <person name="Hutchinson M.I."/>
            <person name="Powell A.J."/>
            <person name="Barry K."/>
            <person name="Miller A.N."/>
            <person name="Grigoriev I.V."/>
            <person name="Debuchy R."/>
            <person name="Gladieux P."/>
            <person name="Thoren M.H."/>
            <person name="Johannesson H."/>
        </authorList>
    </citation>
    <scope>NUCLEOTIDE SEQUENCE</scope>
    <source>
        <strain evidence="3">PSN4</strain>
    </source>
</reference>
<dbReference type="PANTHER" id="PTHR37792">
    <property type="entry name" value="RIBONUCLEASE MRP PROTEIN SUBUNIT RMP1"/>
    <property type="match status" value="1"/>
</dbReference>
<feature type="compositionally biased region" description="Low complexity" evidence="1">
    <location>
        <begin position="320"/>
        <end position="335"/>
    </location>
</feature>
<comment type="caution">
    <text evidence="3">The sequence shown here is derived from an EMBL/GenBank/DDBJ whole genome shotgun (WGS) entry which is preliminary data.</text>
</comment>
<gene>
    <name evidence="3" type="ORF">QBC47DRAFT_92431</name>
</gene>
<proteinExistence type="predicted"/>
<evidence type="ECO:0000259" key="2">
    <source>
        <dbReference type="Pfam" id="PF20945"/>
    </source>
</evidence>
<keyword evidence="4" id="KW-1185">Reference proteome</keyword>
<dbReference type="InterPro" id="IPR047204">
    <property type="entry name" value="RMP1_RBD"/>
</dbReference>
<feature type="compositionally biased region" description="Basic and acidic residues" evidence="1">
    <location>
        <begin position="204"/>
        <end position="219"/>
    </location>
</feature>
<evidence type="ECO:0000313" key="4">
    <source>
        <dbReference type="Proteomes" id="UP001239445"/>
    </source>
</evidence>
<feature type="region of interest" description="Disordered" evidence="1">
    <location>
        <begin position="147"/>
        <end position="175"/>
    </location>
</feature>
<accession>A0AAJ0F4U4</accession>
<dbReference type="GO" id="GO:0000466">
    <property type="term" value="P:maturation of 5.8S rRNA from tricistronic rRNA transcript (SSU-rRNA, 5.8S rRNA, LSU-rRNA)"/>
    <property type="evidence" value="ECO:0007669"/>
    <property type="project" value="TreeGrafter"/>
</dbReference>
<feature type="domain" description="RNase MRP protein 1 RNA binding" evidence="2">
    <location>
        <begin position="23"/>
        <end position="137"/>
    </location>
</feature>
<feature type="compositionally biased region" description="Basic residues" evidence="1">
    <location>
        <begin position="362"/>
        <end position="371"/>
    </location>
</feature>
<sequence length="410" mass="44627">MKEQTDPQTLSKTLASLTPTLEILARFHHRNRNQLRVAKWWAELDMLRRQLKKFSEAVEGRLVLVEKRGVKGAVAVLAKERKGKKGNGDREVEDEICVRGRYLRDVLGPRCYLAFSQLTADRRFAHMGLMLLAVLAQIDAATAVYAPSPPSSLPSSSTPIPDAESASNPLSEPTNIPAQVLDIGEAVSREEVSQLFQGDIDVDTPDRSVSKMDGTRAEELVSSSSSSSRPAEEPPKKVRGKKRRGGGGDGDEFDDIFSSLAPPTSSSSGLSSLKTKKSRKGDEDEFDDIFASIESPDPVKPPKKKKGKGKAVDESDSFFAPAPALVPDPVTVTVPTPTPAPTPATTSKPSTDTSSSQPRQQHPSKSKQKPKKTPDEFDTIFGTLDKKPPQNKKKKKRRGGDEFDDIFAGL</sequence>
<feature type="compositionally biased region" description="Basic residues" evidence="1">
    <location>
        <begin position="389"/>
        <end position="398"/>
    </location>
</feature>
<dbReference type="AlphaFoldDB" id="A0AAJ0F4U4"/>
<feature type="compositionally biased region" description="Low complexity" evidence="1">
    <location>
        <begin position="258"/>
        <end position="273"/>
    </location>
</feature>
<evidence type="ECO:0000256" key="1">
    <source>
        <dbReference type="SAM" id="MobiDB-lite"/>
    </source>
</evidence>
<dbReference type="GO" id="GO:0000294">
    <property type="term" value="P:nuclear-transcribed mRNA catabolic process, RNase MRP-dependent"/>
    <property type="evidence" value="ECO:0007669"/>
    <property type="project" value="TreeGrafter"/>
</dbReference>
<feature type="region of interest" description="Disordered" evidence="1">
    <location>
        <begin position="195"/>
        <end position="410"/>
    </location>
</feature>